<keyword evidence="4" id="KW-1185">Reference proteome</keyword>
<dbReference type="Pfam" id="PF01728">
    <property type="entry name" value="FtsJ"/>
    <property type="match status" value="1"/>
</dbReference>
<feature type="domain" description="Ribosomal RNA methyltransferase FtsJ" evidence="2">
    <location>
        <begin position="526"/>
        <end position="654"/>
    </location>
</feature>
<feature type="compositionally biased region" description="Polar residues" evidence="1">
    <location>
        <begin position="306"/>
        <end position="335"/>
    </location>
</feature>
<dbReference type="AlphaFoldDB" id="A0A5N6IKH6"/>
<feature type="region of interest" description="Disordered" evidence="1">
    <location>
        <begin position="252"/>
        <end position="376"/>
    </location>
</feature>
<dbReference type="GO" id="GO:0032259">
    <property type="term" value="P:methylation"/>
    <property type="evidence" value="ECO:0007669"/>
    <property type="project" value="InterPro"/>
</dbReference>
<feature type="compositionally biased region" description="Basic and acidic residues" evidence="1">
    <location>
        <begin position="355"/>
        <end position="366"/>
    </location>
</feature>
<organism evidence="3 4">
    <name type="scientific">Aspergillus minisclerotigenes</name>
    <dbReference type="NCBI Taxonomy" id="656917"/>
    <lineage>
        <taxon>Eukaryota</taxon>
        <taxon>Fungi</taxon>
        <taxon>Dikarya</taxon>
        <taxon>Ascomycota</taxon>
        <taxon>Pezizomycotina</taxon>
        <taxon>Eurotiomycetes</taxon>
        <taxon>Eurotiomycetidae</taxon>
        <taxon>Eurotiales</taxon>
        <taxon>Aspergillaceae</taxon>
        <taxon>Aspergillus</taxon>
        <taxon>Aspergillus subgen. Circumdati</taxon>
    </lineage>
</organism>
<evidence type="ECO:0000259" key="2">
    <source>
        <dbReference type="Pfam" id="PF01728"/>
    </source>
</evidence>
<feature type="compositionally biased region" description="Polar residues" evidence="1">
    <location>
        <begin position="420"/>
        <end position="430"/>
    </location>
</feature>
<dbReference type="InterPro" id="IPR029063">
    <property type="entry name" value="SAM-dependent_MTases_sf"/>
</dbReference>
<accession>A0A5N6IKH6</accession>
<dbReference type="Gene3D" id="3.40.50.150">
    <property type="entry name" value="Vaccinia Virus protein VP39"/>
    <property type="match status" value="1"/>
</dbReference>
<feature type="compositionally biased region" description="Polar residues" evidence="1">
    <location>
        <begin position="392"/>
        <end position="403"/>
    </location>
</feature>
<feature type="region of interest" description="Disordered" evidence="1">
    <location>
        <begin position="390"/>
        <end position="442"/>
    </location>
</feature>
<evidence type="ECO:0000313" key="4">
    <source>
        <dbReference type="Proteomes" id="UP000326289"/>
    </source>
</evidence>
<dbReference type="EMBL" id="ML732929">
    <property type="protein sequence ID" value="KAB8266896.1"/>
    <property type="molecule type" value="Genomic_DNA"/>
</dbReference>
<gene>
    <name evidence="3" type="ORF">BDV30DRAFT_232070</name>
</gene>
<evidence type="ECO:0000256" key="1">
    <source>
        <dbReference type="SAM" id="MobiDB-lite"/>
    </source>
</evidence>
<evidence type="ECO:0000313" key="3">
    <source>
        <dbReference type="EMBL" id="KAB8266896.1"/>
    </source>
</evidence>
<protein>
    <recommendedName>
        <fullName evidence="2">Ribosomal RNA methyltransferase FtsJ domain-containing protein</fullName>
    </recommendedName>
</protein>
<feature type="compositionally biased region" description="Basic and acidic residues" evidence="1">
    <location>
        <begin position="404"/>
        <end position="415"/>
    </location>
</feature>
<sequence>MESSSKDPGSTVEDCRMAIKTQCLEKAYDNTLVHTAQLLNAEKNRLLRVEQLLLQFENENLRWQLNHVNQELTKTARVESEVRLQLQATYHELDQLRSMHRASSHEIETLRLELDSLTNASVDTKKLLAENRHLSRVLSSAEADVERLKSQKTSQHTLLAEKRNLEQQVTTLEAQLESEKRAHGQTLARQSHSAEQIAALSSSLEEARNELMAEARARDGRERVFQQQSIEWAAQRAALDAKLDALNKKLRSTKDQYQAAATERRRHGTSNNHESKFSSAESTTQHNSGLTIATPGAIRAQDKISKTSTLPGQKSSFSITPFLNRTNGLQNSATSSEDDADELHATHMTSGVNKKASENDVQRGGDSKYQSQRASVDELPVAVDTLRLGHGISNSRKGGQTQRKLVDNSDPEGRMENVSGIFTHSSNHGQPKSKKRKLGTQRDMGLFDEEKDDEDAHEIRRPGRKLVLGGTGRNLASQVSAPSGGRLGRGRALGGLVINSYYSLNFYDTPPDSNGSVVTSKGAFTIDAKYRIFRNGQTVVDLVAVSRTGPNGRVLGVDIIPAQPPKGVFTIQGNFLDPSIQAYVQNFLHNPTRNQQHRPGISPHVSLSHETPEDTKNPIYNCKEMEELCLTGKRTVDVVLSDMSAPLVSTLWILEVKSK</sequence>
<reference evidence="3 4" key="1">
    <citation type="submission" date="2019-04" db="EMBL/GenBank/DDBJ databases">
        <title>Fungal friends and foes A comparative genomics study of 23 Aspergillus species from section Flavi.</title>
        <authorList>
            <consortium name="DOE Joint Genome Institute"/>
            <person name="Kjaerbolling I."/>
            <person name="Vesth T.C."/>
            <person name="Frisvad J.C."/>
            <person name="Nybo J.L."/>
            <person name="Theobald S."/>
            <person name="Kildgaard S."/>
            <person name="Petersen T.I."/>
            <person name="Kuo A."/>
            <person name="Sato A."/>
            <person name="Lyhne E.K."/>
            <person name="Kogle M.E."/>
            <person name="Wiebenga A."/>
            <person name="Kun R.S."/>
            <person name="Lubbers R.J."/>
            <person name="Makela M.R."/>
            <person name="Barry K."/>
            <person name="Chovatia M."/>
            <person name="Clum A."/>
            <person name="Daum C."/>
            <person name="Haridas S."/>
            <person name="He G."/>
            <person name="LaButti K."/>
            <person name="Lipzen A."/>
            <person name="Mondo S."/>
            <person name="Pangilinan J."/>
            <person name="Riley R."/>
            <person name="Salamov A."/>
            <person name="Simmons B.A."/>
            <person name="Magnuson J.K."/>
            <person name="Henrissat B."/>
            <person name="Mortensen U.H."/>
            <person name="Larsen T.O."/>
            <person name="De vries R.P."/>
            <person name="Grigoriev I.V."/>
            <person name="Machida M."/>
            <person name="Baker S.E."/>
            <person name="Andersen M.R."/>
        </authorList>
    </citation>
    <scope>NUCLEOTIDE SEQUENCE [LARGE SCALE GENOMIC DNA]</scope>
    <source>
        <strain evidence="3 4">CBS 117635</strain>
    </source>
</reference>
<dbReference type="GO" id="GO:0008168">
    <property type="term" value="F:methyltransferase activity"/>
    <property type="evidence" value="ECO:0007669"/>
    <property type="project" value="InterPro"/>
</dbReference>
<name>A0A5N6IKH6_9EURO</name>
<dbReference type="InterPro" id="IPR002877">
    <property type="entry name" value="RNA_MeTrfase_FtsJ_dom"/>
</dbReference>
<proteinExistence type="predicted"/>
<dbReference type="Proteomes" id="UP000326289">
    <property type="component" value="Unassembled WGS sequence"/>
</dbReference>
<feature type="compositionally biased region" description="Polar residues" evidence="1">
    <location>
        <begin position="269"/>
        <end position="291"/>
    </location>
</feature>